<organism evidence="1 2">
    <name type="scientific">Chitinophaga nivalis</name>
    <dbReference type="NCBI Taxonomy" id="2991709"/>
    <lineage>
        <taxon>Bacteria</taxon>
        <taxon>Pseudomonadati</taxon>
        <taxon>Bacteroidota</taxon>
        <taxon>Chitinophagia</taxon>
        <taxon>Chitinophagales</taxon>
        <taxon>Chitinophagaceae</taxon>
        <taxon>Chitinophaga</taxon>
    </lineage>
</organism>
<evidence type="ECO:0000313" key="1">
    <source>
        <dbReference type="EMBL" id="MCW3485433.1"/>
    </source>
</evidence>
<dbReference type="RefSeq" id="WP_264731868.1">
    <property type="nucleotide sequence ID" value="NZ_JAPDNR010000001.1"/>
</dbReference>
<proteinExistence type="predicted"/>
<dbReference type="Proteomes" id="UP001207742">
    <property type="component" value="Unassembled WGS sequence"/>
</dbReference>
<protein>
    <submittedName>
        <fullName evidence="1">Uncharacterized protein</fullName>
    </submittedName>
</protein>
<sequence length="76" mass="8743">MGKFHIKLHHDNVTVERRSSHLFSVHLPEKVLHLQLKEDNEGASHWFEEGKDDETPENAAIGLVIETYLNNENPAE</sequence>
<reference evidence="1 2" key="1">
    <citation type="submission" date="2022-10" db="EMBL/GenBank/DDBJ databases">
        <title>Chitinophaga nivalis PC15 sp. nov., isolated from Pyeongchang county, South Korea.</title>
        <authorList>
            <person name="Trinh H.N."/>
        </authorList>
    </citation>
    <scope>NUCLEOTIDE SEQUENCE [LARGE SCALE GENOMIC DNA]</scope>
    <source>
        <strain evidence="1 2">PC14</strain>
    </source>
</reference>
<accession>A0ABT3IN77</accession>
<comment type="caution">
    <text evidence="1">The sequence shown here is derived from an EMBL/GenBank/DDBJ whole genome shotgun (WGS) entry which is preliminary data.</text>
</comment>
<evidence type="ECO:0000313" key="2">
    <source>
        <dbReference type="Proteomes" id="UP001207742"/>
    </source>
</evidence>
<name>A0ABT3IN77_9BACT</name>
<gene>
    <name evidence="1" type="ORF">OL497_16100</name>
</gene>
<dbReference type="EMBL" id="JAPDNS010000002">
    <property type="protein sequence ID" value="MCW3485433.1"/>
    <property type="molecule type" value="Genomic_DNA"/>
</dbReference>
<keyword evidence="2" id="KW-1185">Reference proteome</keyword>